<comment type="caution">
    <text evidence="1">The sequence shown here is derived from an EMBL/GenBank/DDBJ whole genome shotgun (WGS) entry which is preliminary data.</text>
</comment>
<accession>A0A4Z1GWN8</accession>
<name>A0A4Z1GWN8_9HELO</name>
<evidence type="ECO:0000313" key="2">
    <source>
        <dbReference type="Proteomes" id="UP000297814"/>
    </source>
</evidence>
<evidence type="ECO:0000313" key="1">
    <source>
        <dbReference type="EMBL" id="TGO37803.1"/>
    </source>
</evidence>
<gene>
    <name evidence="1" type="ORF">BHYA_0089g00360</name>
</gene>
<dbReference type="EMBL" id="PQXK01000089">
    <property type="protein sequence ID" value="TGO37803.1"/>
    <property type="molecule type" value="Genomic_DNA"/>
</dbReference>
<organism evidence="1 2">
    <name type="scientific">Botrytis hyacinthi</name>
    <dbReference type="NCBI Taxonomy" id="278943"/>
    <lineage>
        <taxon>Eukaryota</taxon>
        <taxon>Fungi</taxon>
        <taxon>Dikarya</taxon>
        <taxon>Ascomycota</taxon>
        <taxon>Pezizomycotina</taxon>
        <taxon>Leotiomycetes</taxon>
        <taxon>Helotiales</taxon>
        <taxon>Sclerotiniaceae</taxon>
        <taxon>Botrytis</taxon>
    </lineage>
</organism>
<reference evidence="1 2" key="1">
    <citation type="submission" date="2017-12" db="EMBL/GenBank/DDBJ databases">
        <title>Comparative genomics of Botrytis spp.</title>
        <authorList>
            <person name="Valero-Jimenez C.A."/>
            <person name="Tapia P."/>
            <person name="Veloso J."/>
            <person name="Silva-Moreno E."/>
            <person name="Staats M."/>
            <person name="Valdes J.H."/>
            <person name="Van Kan J.A.L."/>
        </authorList>
    </citation>
    <scope>NUCLEOTIDE SEQUENCE [LARGE SCALE GENOMIC DNA]</scope>
    <source>
        <strain evidence="1 2">Bh0001</strain>
    </source>
</reference>
<dbReference type="Proteomes" id="UP000297814">
    <property type="component" value="Unassembled WGS sequence"/>
</dbReference>
<proteinExistence type="predicted"/>
<keyword evidence="2" id="KW-1185">Reference proteome</keyword>
<dbReference type="AlphaFoldDB" id="A0A4Z1GWN8"/>
<sequence>MALKNTNLASVSLRIAPRRPNFEATCIIRSGYFFVSITIPKPKIGKSRVFPLTIGLLLANAGTSQLNKKRRYAITEIIKVPRAVAVTTSRHRLIRMDMARSVGDVECHLAPHDGATEPREEKNVAVQS</sequence>
<protein>
    <submittedName>
        <fullName evidence="1">Uncharacterized protein</fullName>
    </submittedName>
</protein>